<gene>
    <name evidence="4" type="ORF">SAMN05443547_2266</name>
</gene>
<evidence type="ECO:0000259" key="3">
    <source>
        <dbReference type="Pfam" id="PF13505"/>
    </source>
</evidence>
<dbReference type="Gene3D" id="2.40.160.20">
    <property type="match status" value="1"/>
</dbReference>
<evidence type="ECO:0000313" key="5">
    <source>
        <dbReference type="Proteomes" id="UP000184611"/>
    </source>
</evidence>
<feature type="domain" description="Outer membrane protein beta-barrel" evidence="3">
    <location>
        <begin position="21"/>
        <end position="202"/>
    </location>
</feature>
<dbReference type="InterPro" id="IPR011250">
    <property type="entry name" value="OMP/PagP_B-barrel"/>
</dbReference>
<evidence type="ECO:0000313" key="4">
    <source>
        <dbReference type="EMBL" id="SHO73890.1"/>
    </source>
</evidence>
<dbReference type="Proteomes" id="UP000184611">
    <property type="component" value="Unassembled WGS sequence"/>
</dbReference>
<evidence type="ECO:0000256" key="2">
    <source>
        <dbReference type="SAM" id="SignalP"/>
    </source>
</evidence>
<dbReference type="STRING" id="416016.SAMN05443547_2266"/>
<dbReference type="EMBL" id="FRYK01000004">
    <property type="protein sequence ID" value="SHO73890.1"/>
    <property type="molecule type" value="Genomic_DNA"/>
</dbReference>
<dbReference type="RefSeq" id="WP_073584480.1">
    <property type="nucleotide sequence ID" value="NZ_CBCSEA010000007.1"/>
</dbReference>
<organism evidence="4 5">
    <name type="scientific">Flavobacterium cucumis</name>
    <dbReference type="NCBI Taxonomy" id="416016"/>
    <lineage>
        <taxon>Bacteria</taxon>
        <taxon>Pseudomonadati</taxon>
        <taxon>Bacteroidota</taxon>
        <taxon>Flavobacteriia</taxon>
        <taxon>Flavobacteriales</taxon>
        <taxon>Flavobacteriaceae</taxon>
        <taxon>Flavobacterium</taxon>
    </lineage>
</organism>
<keyword evidence="1 2" id="KW-0732">Signal</keyword>
<sequence length="202" mass="22839">MTINNILKKIAFGLLVLLGNVSLAQENTDDKKETKFQVGVHYVGNFRNENIISDGFNGIVGISTNYAIYQDEMISVFGGLNIDYLQSRDLFLQNDILIWNPNASIEVDVFKGKLRPFFGLGYAFFSNDFKFTTGIFDPMDPAITVREKKLNFNGLTINPGIKYHVSNLFFLEGSYKYFPINSSDFDGTANTHFVYLGLGFKF</sequence>
<reference evidence="5" key="1">
    <citation type="submission" date="2016-12" db="EMBL/GenBank/DDBJ databases">
        <authorList>
            <person name="Varghese N."/>
            <person name="Submissions S."/>
        </authorList>
    </citation>
    <scope>NUCLEOTIDE SEQUENCE [LARGE SCALE GENOMIC DNA]</scope>
    <source>
        <strain evidence="5">DSM 18830</strain>
    </source>
</reference>
<dbReference type="SUPFAM" id="SSF56925">
    <property type="entry name" value="OMPA-like"/>
    <property type="match status" value="1"/>
</dbReference>
<keyword evidence="5" id="KW-1185">Reference proteome</keyword>
<evidence type="ECO:0000256" key="1">
    <source>
        <dbReference type="ARBA" id="ARBA00022729"/>
    </source>
</evidence>
<feature type="signal peptide" evidence="2">
    <location>
        <begin position="1"/>
        <end position="24"/>
    </location>
</feature>
<proteinExistence type="predicted"/>
<name>A0A1M7ZYJ3_9FLAO</name>
<accession>A0A1M7ZYJ3</accession>
<feature type="chain" id="PRO_5013133776" evidence="2">
    <location>
        <begin position="25"/>
        <end position="202"/>
    </location>
</feature>
<dbReference type="AlphaFoldDB" id="A0A1M7ZYJ3"/>
<dbReference type="OrthoDB" id="1438113at2"/>
<dbReference type="Pfam" id="PF13505">
    <property type="entry name" value="OMP_b-brl"/>
    <property type="match status" value="1"/>
</dbReference>
<protein>
    <submittedName>
        <fullName evidence="4">Outer membrane protein beta-barrel domain-containing protein</fullName>
    </submittedName>
</protein>
<dbReference type="InterPro" id="IPR027385">
    <property type="entry name" value="Beta-barrel_OMP"/>
</dbReference>